<reference evidence="1 2" key="1">
    <citation type="journal article" date="2019" name="Front. Microbiol.">
        <title>Ammonia Oxidation by the Arctic Terrestrial Thaumarchaeote Candidatus Nitrosocosmicus arcticus Is Stimulated by Increasing Temperatures.</title>
        <authorList>
            <person name="Alves R.J.E."/>
            <person name="Kerou M."/>
            <person name="Zappe A."/>
            <person name="Bittner R."/>
            <person name="Abby S.S."/>
            <person name="Schmidt H.A."/>
            <person name="Pfeifer K."/>
            <person name="Schleper C."/>
        </authorList>
    </citation>
    <scope>NUCLEOTIDE SEQUENCE [LARGE SCALE GENOMIC DNA]</scope>
    <source>
        <strain evidence="1 2">Kfb</strain>
    </source>
</reference>
<organism evidence="1 2">
    <name type="scientific">Candidatus Nitrosocosmicus arcticus</name>
    <dbReference type="NCBI Taxonomy" id="2035267"/>
    <lineage>
        <taxon>Archaea</taxon>
        <taxon>Nitrososphaerota</taxon>
        <taxon>Nitrososphaeria</taxon>
        <taxon>Nitrososphaerales</taxon>
        <taxon>Nitrososphaeraceae</taxon>
        <taxon>Candidatus Nitrosocosmicus</taxon>
    </lineage>
</organism>
<evidence type="ECO:0000313" key="1">
    <source>
        <dbReference type="EMBL" id="TVP41402.1"/>
    </source>
</evidence>
<sequence length="54" mass="6097">MYGRTVYKVLNGFVSINNTPEFGYVVGKDSSMTIEKVKTLQLKNLKTSLRNSLI</sequence>
<evidence type="ECO:0000313" key="2">
    <source>
        <dbReference type="Proteomes" id="UP000315289"/>
    </source>
</evidence>
<proteinExistence type="predicted"/>
<comment type="caution">
    <text evidence="1">The sequence shown here is derived from an EMBL/GenBank/DDBJ whole genome shotgun (WGS) entry which is preliminary data.</text>
</comment>
<dbReference type="RefSeq" id="WP_186434038.1">
    <property type="nucleotide sequence ID" value="NZ_ML675579.1"/>
</dbReference>
<protein>
    <submittedName>
        <fullName evidence="1">Uncharacterized protein</fullName>
    </submittedName>
</protein>
<keyword evidence="2" id="KW-1185">Reference proteome</keyword>
<name>A0A557SXT2_9ARCH</name>
<dbReference type="EMBL" id="VOAH01000003">
    <property type="protein sequence ID" value="TVP41402.1"/>
    <property type="molecule type" value="Genomic_DNA"/>
</dbReference>
<dbReference type="AlphaFoldDB" id="A0A557SXT2"/>
<gene>
    <name evidence="1" type="ORF">NARC_30116</name>
</gene>
<accession>A0A557SXT2</accession>
<dbReference type="Proteomes" id="UP000315289">
    <property type="component" value="Unassembled WGS sequence"/>
</dbReference>